<keyword evidence="5" id="KW-1185">Reference proteome</keyword>
<proteinExistence type="predicted"/>
<evidence type="ECO:0000313" key="4">
    <source>
        <dbReference type="EMBL" id="KAK2958261.1"/>
    </source>
</evidence>
<dbReference type="Proteomes" id="UP001281761">
    <property type="component" value="Unassembled WGS sequence"/>
</dbReference>
<sequence length="1036" mass="117621">MPDRDKLKKAREFASNFIFQNQIQPDQSAPPTYSQLIKSDVKRMGLSTGATGYLYIVKSLAVIVAILSLFSLGIVACCILLNLHKPTDVVSTFLTSTYYSVIHAFYTDELNWVYYFLIHGLQLIFTLILFISINMLKRQTQQMRVGVDSRTLSTGDFSIMVKNLPPDLKDAKQVSRHFEQWGRVHSVLLCFDVRDYGKLQLKLDDSVRKYIYSRLRHHATPELLKLYFQAYLCSEDRIVDTSLFNHHHHSGFGYLLRRLNYRQDIDSHTLNISRYLKERSNLASPSKRRSPGIAFVTFEYAMDAVNCAKDYQFNLNRLCCSGDTDDALIFSGTTIDVAPKIEPDDVIFHNIGYSYKNRLCRQSVLILVALVFVSFSVLLTLFVKSFTLSSIVSLILSLAISLLSSFLSFLIRSLSPFTRPLTKTESVSRSIFRIWLADFLFQILAHYIISIFRPKTNPDPATSIYPSTPYFFSPAWFDSTAFSLFLNAVVDYALILFFETSHIFDRLFRLPLSLSSKKLSQTELNFVRVPPAWPLERRFSNVIKTTMTLSLLAPFFPLVTPICALFLFLMFWVDKTNVIRYYHNPPQYGFGMINQGLSHISFAFHVNSISSIVTSFFSMWINDMQKTSPLHLIPFIAHSSLYAIIILISIIKWIYTKVQDGCGGEHDNAKEDGEDETQGLPFDIFEETVQTFQELHPLYMDEKRRLNTASGGEVGGEMMVEDYVNDVENSSASNSPNPMESGDEEEIVCLTRLLENLTPVEDEENASGKKQRVPHLVDTSPLSSYQYYSLYTLNAPLPRPFRIKDAGLSFATYGDLRHFLNQLVASFGDDRFYEESDSDGEDSEPNEIDDDHAPVFGFYKKGLPTLAEDEDDEKEDEDDDDSIRDESVVRMTKPVRPPPISDPRSPRNKRTSLPNSPRRAPRHPLRPPNSPLPPSNLVQSVQTQPIPSNSIFNSEYDPPYTQLAPQSPMIVRPNASTVSFAESGKPITPIPQAKLVRMLSRTSLKPRGSLVPNTPSGLHATTIFDTQQPRSEVPGI</sequence>
<dbReference type="PANTHER" id="PTHR13018:SF5">
    <property type="entry name" value="RE44586P"/>
    <property type="match status" value="1"/>
</dbReference>
<keyword evidence="2" id="KW-0472">Membrane</keyword>
<accession>A0ABQ9Y3G5</accession>
<feature type="compositionally biased region" description="Polar residues" evidence="1">
    <location>
        <begin position="937"/>
        <end position="953"/>
    </location>
</feature>
<comment type="caution">
    <text evidence="4">The sequence shown here is derived from an EMBL/GenBank/DDBJ whole genome shotgun (WGS) entry which is preliminary data.</text>
</comment>
<dbReference type="InterPro" id="IPR035979">
    <property type="entry name" value="RBD_domain_sf"/>
</dbReference>
<dbReference type="InterPro" id="IPR012677">
    <property type="entry name" value="Nucleotide-bd_a/b_plait_sf"/>
</dbReference>
<protein>
    <recommendedName>
        <fullName evidence="3">CSC1/OSCA1-like cytosolic domain-containing protein</fullName>
    </recommendedName>
</protein>
<feature type="transmembrane region" description="Helical" evidence="2">
    <location>
        <begin position="547"/>
        <end position="573"/>
    </location>
</feature>
<dbReference type="SUPFAM" id="SSF54928">
    <property type="entry name" value="RNA-binding domain, RBD"/>
    <property type="match status" value="1"/>
</dbReference>
<dbReference type="PANTHER" id="PTHR13018">
    <property type="entry name" value="PROBABLE MEMBRANE PROTEIN DUF221-RELATED"/>
    <property type="match status" value="1"/>
</dbReference>
<feature type="transmembrane region" description="Helical" evidence="2">
    <location>
        <begin position="112"/>
        <end position="136"/>
    </location>
</feature>
<dbReference type="EMBL" id="JARBJD010000039">
    <property type="protein sequence ID" value="KAK2958261.1"/>
    <property type="molecule type" value="Genomic_DNA"/>
</dbReference>
<dbReference type="InterPro" id="IPR027815">
    <property type="entry name" value="CSC1/OSCA1-like_cyt"/>
</dbReference>
<dbReference type="Pfam" id="PF14703">
    <property type="entry name" value="PHM7_cyt"/>
    <property type="match status" value="1"/>
</dbReference>
<feature type="compositionally biased region" description="Acidic residues" evidence="1">
    <location>
        <begin position="835"/>
        <end position="850"/>
    </location>
</feature>
<evidence type="ECO:0000313" key="5">
    <source>
        <dbReference type="Proteomes" id="UP001281761"/>
    </source>
</evidence>
<dbReference type="Gene3D" id="3.30.70.330">
    <property type="match status" value="1"/>
</dbReference>
<evidence type="ECO:0000259" key="3">
    <source>
        <dbReference type="Pfam" id="PF14703"/>
    </source>
</evidence>
<feature type="transmembrane region" description="Helical" evidence="2">
    <location>
        <begin position="364"/>
        <end position="383"/>
    </location>
</feature>
<feature type="region of interest" description="Disordered" evidence="1">
    <location>
        <begin position="1006"/>
        <end position="1036"/>
    </location>
</feature>
<keyword evidence="2" id="KW-1133">Transmembrane helix</keyword>
<feature type="compositionally biased region" description="Acidic residues" evidence="1">
    <location>
        <begin position="867"/>
        <end position="883"/>
    </location>
</feature>
<organism evidence="4 5">
    <name type="scientific">Blattamonas nauphoetae</name>
    <dbReference type="NCBI Taxonomy" id="2049346"/>
    <lineage>
        <taxon>Eukaryota</taxon>
        <taxon>Metamonada</taxon>
        <taxon>Preaxostyla</taxon>
        <taxon>Oxymonadida</taxon>
        <taxon>Blattamonas</taxon>
    </lineage>
</organism>
<feature type="transmembrane region" description="Helical" evidence="2">
    <location>
        <begin position="632"/>
        <end position="655"/>
    </location>
</feature>
<evidence type="ECO:0000256" key="1">
    <source>
        <dbReference type="SAM" id="MobiDB-lite"/>
    </source>
</evidence>
<evidence type="ECO:0000256" key="2">
    <source>
        <dbReference type="SAM" id="Phobius"/>
    </source>
</evidence>
<feature type="transmembrane region" description="Helical" evidence="2">
    <location>
        <begin position="600"/>
        <end position="620"/>
    </location>
</feature>
<feature type="domain" description="CSC1/OSCA1-like cytosolic" evidence="3">
    <location>
        <begin position="156"/>
        <end position="350"/>
    </location>
</feature>
<dbReference type="InterPro" id="IPR045122">
    <property type="entry name" value="Csc1-like"/>
</dbReference>
<feature type="transmembrane region" description="Helical" evidence="2">
    <location>
        <begin position="475"/>
        <end position="498"/>
    </location>
</feature>
<gene>
    <name evidence="4" type="ORF">BLNAU_6748</name>
</gene>
<reference evidence="4 5" key="1">
    <citation type="journal article" date="2022" name="bioRxiv">
        <title>Genomics of Preaxostyla Flagellates Illuminates Evolutionary Transitions and the Path Towards Mitochondrial Loss.</title>
        <authorList>
            <person name="Novak L.V.F."/>
            <person name="Treitli S.C."/>
            <person name="Pyrih J."/>
            <person name="Halakuc P."/>
            <person name="Pipaliya S.V."/>
            <person name="Vacek V."/>
            <person name="Brzon O."/>
            <person name="Soukal P."/>
            <person name="Eme L."/>
            <person name="Dacks J.B."/>
            <person name="Karnkowska A."/>
            <person name="Elias M."/>
            <person name="Hampl V."/>
        </authorList>
    </citation>
    <scope>NUCLEOTIDE SEQUENCE [LARGE SCALE GENOMIC DNA]</scope>
    <source>
        <strain evidence="4">NAU3</strain>
        <tissue evidence="4">Gut</tissue>
    </source>
</reference>
<feature type="transmembrane region" description="Helical" evidence="2">
    <location>
        <begin position="389"/>
        <end position="411"/>
    </location>
</feature>
<name>A0ABQ9Y3G5_9EUKA</name>
<keyword evidence="2" id="KW-0812">Transmembrane</keyword>
<feature type="region of interest" description="Disordered" evidence="1">
    <location>
        <begin position="832"/>
        <end position="966"/>
    </location>
</feature>
<feature type="transmembrane region" description="Helical" evidence="2">
    <location>
        <begin position="53"/>
        <end position="82"/>
    </location>
</feature>
<feature type="transmembrane region" description="Helical" evidence="2">
    <location>
        <begin position="432"/>
        <end position="452"/>
    </location>
</feature>